<reference evidence="2" key="1">
    <citation type="submission" date="2020-01" db="EMBL/GenBank/DDBJ databases">
        <authorList>
            <consortium name="DOE Joint Genome Institute"/>
            <person name="Haridas S."/>
            <person name="Albert R."/>
            <person name="Binder M."/>
            <person name="Bloem J."/>
            <person name="Labutti K."/>
            <person name="Salamov A."/>
            <person name="Andreopoulos B."/>
            <person name="Baker S.E."/>
            <person name="Barry K."/>
            <person name="Bills G."/>
            <person name="Bluhm B.H."/>
            <person name="Cannon C."/>
            <person name="Castanera R."/>
            <person name="Culley D.E."/>
            <person name="Daum C."/>
            <person name="Ezra D."/>
            <person name="Gonzalez J.B."/>
            <person name="Henrissat B."/>
            <person name="Kuo A."/>
            <person name="Liang C."/>
            <person name="Lipzen A."/>
            <person name="Lutzoni F."/>
            <person name="Magnuson J."/>
            <person name="Mondo S."/>
            <person name="Nolan M."/>
            <person name="Ohm R."/>
            <person name="Pangilinan J."/>
            <person name="Park H.-J."/>
            <person name="Ramirez L."/>
            <person name="Alfaro M."/>
            <person name="Sun H."/>
            <person name="Tritt A."/>
            <person name="Yoshinaga Y."/>
            <person name="Zwiers L.-H."/>
            <person name="Turgeon B.G."/>
            <person name="Goodwin S.B."/>
            <person name="Spatafora J.W."/>
            <person name="Crous P.W."/>
            <person name="Grigoriev I.V."/>
        </authorList>
    </citation>
    <scope>NUCLEOTIDE SEQUENCE</scope>
    <source>
        <strain evidence="2">CBS 342.82</strain>
    </source>
</reference>
<reference evidence="2" key="2">
    <citation type="submission" date="2020-04" db="EMBL/GenBank/DDBJ databases">
        <authorList>
            <consortium name="NCBI Genome Project"/>
        </authorList>
    </citation>
    <scope>NUCLEOTIDE SEQUENCE</scope>
    <source>
        <strain evidence="2">CBS 342.82</strain>
    </source>
</reference>
<organism evidence="2">
    <name type="scientific">Dissoconium aciculare CBS 342.82</name>
    <dbReference type="NCBI Taxonomy" id="1314786"/>
    <lineage>
        <taxon>Eukaryota</taxon>
        <taxon>Fungi</taxon>
        <taxon>Dikarya</taxon>
        <taxon>Ascomycota</taxon>
        <taxon>Pezizomycotina</taxon>
        <taxon>Dothideomycetes</taxon>
        <taxon>Dothideomycetidae</taxon>
        <taxon>Mycosphaerellales</taxon>
        <taxon>Dissoconiaceae</taxon>
        <taxon>Dissoconium</taxon>
    </lineage>
</organism>
<protein>
    <submittedName>
        <fullName evidence="2">Uncharacterized protein</fullName>
    </submittedName>
</protein>
<proteinExistence type="predicted"/>
<keyword evidence="1" id="KW-1185">Reference proteome</keyword>
<name>A0A6J3M7F9_9PEZI</name>
<evidence type="ECO:0000313" key="1">
    <source>
        <dbReference type="Proteomes" id="UP000504637"/>
    </source>
</evidence>
<dbReference type="Proteomes" id="UP000504637">
    <property type="component" value="Unplaced"/>
</dbReference>
<gene>
    <name evidence="2" type="ORF">K489DRAFT_399897</name>
</gene>
<accession>A0A6J3M7F9</accession>
<dbReference type="RefSeq" id="XP_033460976.1">
    <property type="nucleotide sequence ID" value="XM_033606977.1"/>
</dbReference>
<reference evidence="2" key="3">
    <citation type="submission" date="2025-08" db="UniProtKB">
        <authorList>
            <consortium name="RefSeq"/>
        </authorList>
    </citation>
    <scope>IDENTIFICATION</scope>
    <source>
        <strain evidence="2">CBS 342.82</strain>
    </source>
</reference>
<sequence>MPNIEFYHIWHQLMPGRHEPGSGFVGLSGGEDERSPPLLLFDNLDMAWTYCDARNKGEDSNIEESYLDLYLEKNHKQGFCIAVLSVDADVIKPPLFLTVNETEAYHADDKNWEMEHGAYMFARDHLKYFLLKIAEETGAWGFLTEPKTSQQWVNVERLQKENELNDP</sequence>
<dbReference type="GeneID" id="54364777"/>
<evidence type="ECO:0000313" key="2">
    <source>
        <dbReference type="RefSeq" id="XP_033460976.1"/>
    </source>
</evidence>
<dbReference type="AlphaFoldDB" id="A0A6J3M7F9"/>